<evidence type="ECO:0000256" key="1">
    <source>
        <dbReference type="SAM" id="MobiDB-lite"/>
    </source>
</evidence>
<feature type="compositionally biased region" description="Low complexity" evidence="1">
    <location>
        <begin position="31"/>
        <end position="72"/>
    </location>
</feature>
<reference evidence="2" key="2">
    <citation type="submission" date="2013-10" db="EMBL/GenBank/DDBJ databases">
        <authorList>
            <person name="Aslett M."/>
        </authorList>
    </citation>
    <scope>NUCLEOTIDE SEQUENCE [LARGE SCALE GENOMIC DNA]</scope>
    <source>
        <strain evidence="2">Weybridge</strain>
    </source>
</reference>
<keyword evidence="3" id="KW-1185">Reference proteome</keyword>
<name>U6LZ38_EIMMA</name>
<gene>
    <name evidence="2" type="ORF">EMWEY_00032660</name>
</gene>
<organism evidence="2 3">
    <name type="scientific">Eimeria maxima</name>
    <name type="common">Coccidian parasite</name>
    <dbReference type="NCBI Taxonomy" id="5804"/>
    <lineage>
        <taxon>Eukaryota</taxon>
        <taxon>Sar</taxon>
        <taxon>Alveolata</taxon>
        <taxon>Apicomplexa</taxon>
        <taxon>Conoidasida</taxon>
        <taxon>Coccidia</taxon>
        <taxon>Eucoccidiorida</taxon>
        <taxon>Eimeriorina</taxon>
        <taxon>Eimeriidae</taxon>
        <taxon>Eimeria</taxon>
    </lineage>
</organism>
<dbReference type="AlphaFoldDB" id="U6LZ38"/>
<evidence type="ECO:0000313" key="2">
    <source>
        <dbReference type="EMBL" id="CDJ57222.1"/>
    </source>
</evidence>
<sequence>MAGLRIRGDTSGALKKNTDGSQPIPADPSRSQAIPAATTTSPSSSSSSRSSTAAAAAAAGLQQQQQQECNSN</sequence>
<feature type="region of interest" description="Disordered" evidence="1">
    <location>
        <begin position="1"/>
        <end position="72"/>
    </location>
</feature>
<dbReference type="GeneID" id="25337252"/>
<dbReference type="EMBL" id="HG719241">
    <property type="protein sequence ID" value="CDJ57222.1"/>
    <property type="molecule type" value="Genomic_DNA"/>
</dbReference>
<evidence type="ECO:0000313" key="3">
    <source>
        <dbReference type="Proteomes" id="UP000030763"/>
    </source>
</evidence>
<reference evidence="2" key="1">
    <citation type="submission" date="2013-10" db="EMBL/GenBank/DDBJ databases">
        <title>Genomic analysis of the causative agents of coccidiosis in chickens.</title>
        <authorList>
            <person name="Reid A.J."/>
            <person name="Blake D."/>
            <person name="Billington K."/>
            <person name="Browne H."/>
            <person name="Dunn M."/>
            <person name="Hung S."/>
            <person name="Kawahara F."/>
            <person name="Miranda-Saavedra D."/>
            <person name="Mourier T."/>
            <person name="Nagra H."/>
            <person name="Otto T.D."/>
            <person name="Rawlings N."/>
            <person name="Sanchez A."/>
            <person name="Sanders M."/>
            <person name="Subramaniam C."/>
            <person name="Tay Y."/>
            <person name="Dear P."/>
            <person name="Doerig C."/>
            <person name="Gruber A."/>
            <person name="Parkinson J."/>
            <person name="Shirley M."/>
            <person name="Wan K.L."/>
            <person name="Berriman M."/>
            <person name="Tomley F."/>
            <person name="Pain A."/>
        </authorList>
    </citation>
    <scope>NUCLEOTIDE SEQUENCE [LARGE SCALE GENOMIC DNA]</scope>
    <source>
        <strain evidence="2">Weybridge</strain>
    </source>
</reference>
<protein>
    <submittedName>
        <fullName evidence="2">Uncharacterized protein</fullName>
    </submittedName>
</protein>
<dbReference type="RefSeq" id="XP_013333872.1">
    <property type="nucleotide sequence ID" value="XM_013478418.1"/>
</dbReference>
<proteinExistence type="predicted"/>
<dbReference type="Proteomes" id="UP000030763">
    <property type="component" value="Unassembled WGS sequence"/>
</dbReference>
<accession>U6LZ38</accession>
<dbReference type="VEuPathDB" id="ToxoDB:EMWEY_00032660"/>